<name>A0A0B7MLI5_9FIRM</name>
<evidence type="ECO:0000313" key="5">
    <source>
        <dbReference type="Proteomes" id="UP000046155"/>
    </source>
</evidence>
<accession>A0A0B7MLI5</accession>
<dbReference type="PANTHER" id="PTHR43298">
    <property type="entry name" value="MULTIDRUG RESISTANCE PROTEIN NORM-RELATED"/>
    <property type="match status" value="1"/>
</dbReference>
<keyword evidence="3" id="KW-0472">Membrane</keyword>
<comment type="function">
    <text evidence="1">Multidrug efflux pump.</text>
</comment>
<dbReference type="EMBL" id="CDRZ01000114">
    <property type="protein sequence ID" value="CEO88532.1"/>
    <property type="molecule type" value="Genomic_DNA"/>
</dbReference>
<dbReference type="PANTHER" id="PTHR43298:SF4">
    <property type="entry name" value="DRUG_SODIUM ANTIPORTER"/>
    <property type="match status" value="1"/>
</dbReference>
<dbReference type="Proteomes" id="UP000046155">
    <property type="component" value="Unassembled WGS sequence"/>
</dbReference>
<dbReference type="InterPro" id="IPR050222">
    <property type="entry name" value="MATE_MdtK"/>
</dbReference>
<dbReference type="GO" id="GO:0042910">
    <property type="term" value="F:xenobiotic transmembrane transporter activity"/>
    <property type="evidence" value="ECO:0007669"/>
    <property type="project" value="InterPro"/>
</dbReference>
<dbReference type="AlphaFoldDB" id="A0A0B7MLI5"/>
<sequence length="74" mass="7754">MIAARLALMVMGVIALVFLVFPSVIIRIFTSDPQVVGLGALCLRIAAIEQPAIALEMVLAGALAGCRGYTAPRQ</sequence>
<dbReference type="InterPro" id="IPR002528">
    <property type="entry name" value="MATE_fam"/>
</dbReference>
<protein>
    <recommendedName>
        <fullName evidence="2">Probable multidrug resistance protein NorM</fullName>
    </recommendedName>
</protein>
<organism evidence="4 5">
    <name type="scientific">Syntrophaceticus schinkii</name>
    <dbReference type="NCBI Taxonomy" id="499207"/>
    <lineage>
        <taxon>Bacteria</taxon>
        <taxon>Bacillati</taxon>
        <taxon>Bacillota</taxon>
        <taxon>Clostridia</taxon>
        <taxon>Thermoanaerobacterales</taxon>
        <taxon>Thermoanaerobacterales Family III. Incertae Sedis</taxon>
        <taxon>Syntrophaceticus</taxon>
    </lineage>
</organism>
<proteinExistence type="predicted"/>
<evidence type="ECO:0000256" key="3">
    <source>
        <dbReference type="SAM" id="Phobius"/>
    </source>
</evidence>
<evidence type="ECO:0000256" key="2">
    <source>
        <dbReference type="ARBA" id="ARBA00020268"/>
    </source>
</evidence>
<dbReference type="Pfam" id="PF01554">
    <property type="entry name" value="MatE"/>
    <property type="match status" value="1"/>
</dbReference>
<gene>
    <name evidence="4" type="ORF">SSCH_2000006</name>
</gene>
<keyword evidence="3" id="KW-0812">Transmembrane</keyword>
<evidence type="ECO:0000313" key="4">
    <source>
        <dbReference type="EMBL" id="CEO88532.1"/>
    </source>
</evidence>
<reference evidence="5" key="1">
    <citation type="submission" date="2015-01" db="EMBL/GenBank/DDBJ databases">
        <authorList>
            <person name="Manzoor Shahid"/>
            <person name="Zubair Saima"/>
        </authorList>
    </citation>
    <scope>NUCLEOTIDE SEQUENCE [LARGE SCALE GENOMIC DNA]</scope>
    <source>
        <strain evidence="5">Sp3</strain>
    </source>
</reference>
<evidence type="ECO:0000256" key="1">
    <source>
        <dbReference type="ARBA" id="ARBA00003408"/>
    </source>
</evidence>
<keyword evidence="3" id="KW-1133">Transmembrane helix</keyword>
<keyword evidence="5" id="KW-1185">Reference proteome</keyword>
<feature type="transmembrane region" description="Helical" evidence="3">
    <location>
        <begin position="6"/>
        <end position="29"/>
    </location>
</feature>
<dbReference type="GO" id="GO:0005886">
    <property type="term" value="C:plasma membrane"/>
    <property type="evidence" value="ECO:0007669"/>
    <property type="project" value="TreeGrafter"/>
</dbReference>
<dbReference type="GO" id="GO:0015297">
    <property type="term" value="F:antiporter activity"/>
    <property type="evidence" value="ECO:0007669"/>
    <property type="project" value="InterPro"/>
</dbReference>